<organism evidence="3 4">
    <name type="scientific">Lagenidium giganteum</name>
    <dbReference type="NCBI Taxonomy" id="4803"/>
    <lineage>
        <taxon>Eukaryota</taxon>
        <taxon>Sar</taxon>
        <taxon>Stramenopiles</taxon>
        <taxon>Oomycota</taxon>
        <taxon>Peronosporomycetes</taxon>
        <taxon>Pythiales</taxon>
        <taxon>Pythiaceae</taxon>
    </lineage>
</organism>
<protein>
    <recommendedName>
        <fullName evidence="2">Retroviral polymerase SH3-like domain-containing protein</fullName>
    </recommendedName>
</protein>
<accession>A0AAV2YNY0</accession>
<evidence type="ECO:0000313" key="4">
    <source>
        <dbReference type="Proteomes" id="UP001146120"/>
    </source>
</evidence>
<feature type="compositionally biased region" description="Polar residues" evidence="1">
    <location>
        <begin position="57"/>
        <end position="71"/>
    </location>
</feature>
<reference evidence="3" key="1">
    <citation type="submission" date="2022-11" db="EMBL/GenBank/DDBJ databases">
        <authorList>
            <person name="Morgan W.R."/>
            <person name="Tartar A."/>
        </authorList>
    </citation>
    <scope>NUCLEOTIDE SEQUENCE</scope>
    <source>
        <strain evidence="3">ARSEF 373</strain>
    </source>
</reference>
<dbReference type="Proteomes" id="UP001146120">
    <property type="component" value="Unassembled WGS sequence"/>
</dbReference>
<dbReference type="InterPro" id="IPR057670">
    <property type="entry name" value="SH3_retrovirus"/>
</dbReference>
<gene>
    <name evidence="3" type="ORF">N0F65_009083</name>
</gene>
<feature type="domain" description="Retroviral polymerase SH3-like" evidence="2">
    <location>
        <begin position="2"/>
        <end position="50"/>
    </location>
</feature>
<evidence type="ECO:0000313" key="3">
    <source>
        <dbReference type="EMBL" id="DAZ95881.1"/>
    </source>
</evidence>
<dbReference type="Pfam" id="PF25597">
    <property type="entry name" value="SH3_retrovirus"/>
    <property type="match status" value="1"/>
</dbReference>
<feature type="region of interest" description="Disordered" evidence="1">
    <location>
        <begin position="57"/>
        <end position="131"/>
    </location>
</feature>
<dbReference type="EMBL" id="DAKRPA010000186">
    <property type="protein sequence ID" value="DAZ95881.1"/>
    <property type="molecule type" value="Genomic_DNA"/>
</dbReference>
<evidence type="ECO:0000259" key="2">
    <source>
        <dbReference type="Pfam" id="PF25597"/>
    </source>
</evidence>
<keyword evidence="4" id="KW-1185">Reference proteome</keyword>
<feature type="compositionally biased region" description="Polar residues" evidence="1">
    <location>
        <begin position="87"/>
        <end position="101"/>
    </location>
</feature>
<dbReference type="AlphaFoldDB" id="A0AAV2YNY0"/>
<sequence>MRRDKLDPRARLCIYLGIPDIRKAIASDATPTKIVHSRDVDFDETRFPTVDLQPAITSRRSAITPGPTVTSGPKEAIPPPQGDDTDTSVIHNTFIGQPSPSDHQRQSKRKRSNDADLDTCNNEEPTLSLDDQHDLQTQQLIYSLVAIRYISKPRTHNVDMASDEAPHWQQADVSEFQSPMENETWTLVPPAD</sequence>
<reference evidence="3" key="2">
    <citation type="journal article" date="2023" name="Microbiol Resour">
        <title>Decontamination and Annotation of the Draft Genome Sequence of the Oomycete Lagenidium giganteum ARSEF 373.</title>
        <authorList>
            <person name="Morgan W.R."/>
            <person name="Tartar A."/>
        </authorList>
    </citation>
    <scope>NUCLEOTIDE SEQUENCE</scope>
    <source>
        <strain evidence="3">ARSEF 373</strain>
    </source>
</reference>
<proteinExistence type="predicted"/>
<evidence type="ECO:0000256" key="1">
    <source>
        <dbReference type="SAM" id="MobiDB-lite"/>
    </source>
</evidence>
<name>A0AAV2YNY0_9STRA</name>
<comment type="caution">
    <text evidence="3">The sequence shown here is derived from an EMBL/GenBank/DDBJ whole genome shotgun (WGS) entry which is preliminary data.</text>
</comment>